<feature type="compositionally biased region" description="Basic and acidic residues" evidence="1">
    <location>
        <begin position="54"/>
        <end position="63"/>
    </location>
</feature>
<comment type="caution">
    <text evidence="2">The sequence shown here is derived from an EMBL/GenBank/DDBJ whole genome shotgun (WGS) entry which is preliminary data.</text>
</comment>
<dbReference type="Proteomes" id="UP001341840">
    <property type="component" value="Unassembled WGS sequence"/>
</dbReference>
<evidence type="ECO:0000256" key="1">
    <source>
        <dbReference type="SAM" id="MobiDB-lite"/>
    </source>
</evidence>
<keyword evidence="3" id="KW-1185">Reference proteome</keyword>
<evidence type="ECO:0000313" key="3">
    <source>
        <dbReference type="Proteomes" id="UP001341840"/>
    </source>
</evidence>
<protein>
    <submittedName>
        <fullName evidence="2">Uncharacterized protein</fullName>
    </submittedName>
</protein>
<name>A0ABU6XMX6_9FABA</name>
<reference evidence="2 3" key="1">
    <citation type="journal article" date="2023" name="Plants (Basel)">
        <title>Bridging the Gap: Combining Genomics and Transcriptomics Approaches to Understand Stylosanthes scabra, an Orphan Legume from the Brazilian Caatinga.</title>
        <authorList>
            <person name="Ferreira-Neto J.R.C."/>
            <person name="da Silva M.D."/>
            <person name="Binneck E."/>
            <person name="de Melo N.F."/>
            <person name="da Silva R.H."/>
            <person name="de Melo A.L.T.M."/>
            <person name="Pandolfi V."/>
            <person name="Bustamante F.O."/>
            <person name="Brasileiro-Vidal A.C."/>
            <person name="Benko-Iseppon A.M."/>
        </authorList>
    </citation>
    <scope>NUCLEOTIDE SEQUENCE [LARGE SCALE GENOMIC DNA]</scope>
    <source>
        <tissue evidence="2">Leaves</tissue>
    </source>
</reference>
<feature type="region of interest" description="Disordered" evidence="1">
    <location>
        <begin position="46"/>
        <end position="78"/>
    </location>
</feature>
<organism evidence="2 3">
    <name type="scientific">Stylosanthes scabra</name>
    <dbReference type="NCBI Taxonomy" id="79078"/>
    <lineage>
        <taxon>Eukaryota</taxon>
        <taxon>Viridiplantae</taxon>
        <taxon>Streptophyta</taxon>
        <taxon>Embryophyta</taxon>
        <taxon>Tracheophyta</taxon>
        <taxon>Spermatophyta</taxon>
        <taxon>Magnoliopsida</taxon>
        <taxon>eudicotyledons</taxon>
        <taxon>Gunneridae</taxon>
        <taxon>Pentapetalae</taxon>
        <taxon>rosids</taxon>
        <taxon>fabids</taxon>
        <taxon>Fabales</taxon>
        <taxon>Fabaceae</taxon>
        <taxon>Papilionoideae</taxon>
        <taxon>50 kb inversion clade</taxon>
        <taxon>dalbergioids sensu lato</taxon>
        <taxon>Dalbergieae</taxon>
        <taxon>Pterocarpus clade</taxon>
        <taxon>Stylosanthes</taxon>
    </lineage>
</organism>
<proteinExistence type="predicted"/>
<dbReference type="EMBL" id="JASCZI010212155">
    <property type="protein sequence ID" value="MED6198551.1"/>
    <property type="molecule type" value="Genomic_DNA"/>
</dbReference>
<accession>A0ABU6XMX6</accession>
<sequence length="219" mass="23040">MVGTNANNGGSNLFGSTVSLGSTVCLGPMISTANAQSVATVSTSIGSTQSNAETDQKQCHDGNRSNTTAGGSLNSGLNGGGNGGWPPFGLLLNYTPVTMPSNLRGTNSKSVQFGFVPNNQTFLDISCNMASTSSNQPLSTAVVWKLIEETHLDLVNLLTSHLTTVLNHIVADTNAKYEHLAKRFDSVIRADEGENSVPYILDDEVGNKVVELNHDLAND</sequence>
<gene>
    <name evidence="2" type="ORF">PIB30_067519</name>
</gene>
<evidence type="ECO:0000313" key="2">
    <source>
        <dbReference type="EMBL" id="MED6198551.1"/>
    </source>
</evidence>